<keyword evidence="3" id="KW-0574">Periplasm</keyword>
<evidence type="ECO:0000313" key="7">
    <source>
        <dbReference type="EMBL" id="HJC39614.1"/>
    </source>
</evidence>
<dbReference type="InterPro" id="IPR012480">
    <property type="entry name" value="Hepar_II_III_C"/>
</dbReference>
<dbReference type="AlphaFoldDB" id="A0A9D2SZ21"/>
<evidence type="ECO:0000256" key="2">
    <source>
        <dbReference type="ARBA" id="ARBA00022729"/>
    </source>
</evidence>
<dbReference type="PANTHER" id="PTHR39210">
    <property type="entry name" value="HEPARIN-SULFATE LYASE"/>
    <property type="match status" value="1"/>
</dbReference>
<dbReference type="EMBL" id="DWWK01000185">
    <property type="protein sequence ID" value="HJC39614.1"/>
    <property type="molecule type" value="Genomic_DNA"/>
</dbReference>
<keyword evidence="4" id="KW-0456">Lyase</keyword>
<evidence type="ECO:0000256" key="3">
    <source>
        <dbReference type="ARBA" id="ARBA00022764"/>
    </source>
</evidence>
<organism evidence="7 8">
    <name type="scientific">Candidatus Mediterraneibacter faecigallinarum</name>
    <dbReference type="NCBI Taxonomy" id="2838669"/>
    <lineage>
        <taxon>Bacteria</taxon>
        <taxon>Bacillati</taxon>
        <taxon>Bacillota</taxon>
        <taxon>Clostridia</taxon>
        <taxon>Lachnospirales</taxon>
        <taxon>Lachnospiraceae</taxon>
        <taxon>Mediterraneibacter</taxon>
    </lineage>
</organism>
<dbReference type="Gene3D" id="2.70.98.70">
    <property type="match status" value="1"/>
</dbReference>
<dbReference type="InterPro" id="IPR031680">
    <property type="entry name" value="Hepar_II_III_N"/>
</dbReference>
<comment type="caution">
    <text evidence="7">The sequence shown here is derived from an EMBL/GenBank/DDBJ whole genome shotgun (WGS) entry which is preliminary data.</text>
</comment>
<evidence type="ECO:0000259" key="6">
    <source>
        <dbReference type="Pfam" id="PF16889"/>
    </source>
</evidence>
<evidence type="ECO:0000313" key="8">
    <source>
        <dbReference type="Proteomes" id="UP000823894"/>
    </source>
</evidence>
<proteinExistence type="predicted"/>
<comment type="subcellular location">
    <subcellularLocation>
        <location evidence="1">Periplasm</location>
    </subcellularLocation>
</comment>
<dbReference type="Pfam" id="PF07940">
    <property type="entry name" value="Hepar_II_III_C"/>
    <property type="match status" value="1"/>
</dbReference>
<dbReference type="Gene3D" id="1.50.10.100">
    <property type="entry name" value="Chondroitin AC/alginate lyase"/>
    <property type="match status" value="1"/>
</dbReference>
<reference evidence="7" key="1">
    <citation type="journal article" date="2021" name="PeerJ">
        <title>Extensive microbial diversity within the chicken gut microbiome revealed by metagenomics and culture.</title>
        <authorList>
            <person name="Gilroy R."/>
            <person name="Ravi A."/>
            <person name="Getino M."/>
            <person name="Pursley I."/>
            <person name="Horton D.L."/>
            <person name="Alikhan N.F."/>
            <person name="Baker D."/>
            <person name="Gharbi K."/>
            <person name="Hall N."/>
            <person name="Watson M."/>
            <person name="Adriaenssens E.M."/>
            <person name="Foster-Nyarko E."/>
            <person name="Jarju S."/>
            <person name="Secka A."/>
            <person name="Antonio M."/>
            <person name="Oren A."/>
            <person name="Chaudhuri R.R."/>
            <person name="La Ragione R."/>
            <person name="Hildebrand F."/>
            <person name="Pallen M.J."/>
        </authorList>
    </citation>
    <scope>NUCLEOTIDE SEQUENCE</scope>
    <source>
        <strain evidence="7">ChiGjej1B1-1692</strain>
    </source>
</reference>
<evidence type="ECO:0000259" key="5">
    <source>
        <dbReference type="Pfam" id="PF07940"/>
    </source>
</evidence>
<dbReference type="Proteomes" id="UP000823894">
    <property type="component" value="Unassembled WGS sequence"/>
</dbReference>
<dbReference type="PANTHER" id="PTHR39210:SF1">
    <property type="entry name" value="HEPARIN-SULFATE LYASE"/>
    <property type="match status" value="1"/>
</dbReference>
<accession>A0A9D2SZ21</accession>
<feature type="domain" description="Heparin-sulfate lyase N-terminal" evidence="6">
    <location>
        <begin position="37"/>
        <end position="297"/>
    </location>
</feature>
<sequence length="670" mass="77402">MRKPEWLQKADRIFGTENAQKVIEYCREYWPEDAAHVMKTAEDACENTFLFDFRWDMERTWEPVHFQDEIDWSLVPWGDPEFVWQFNRHRFLLCLAQAYRMTGNEKYAENCVRLLSDWIDRNSSVEEGAQGPWRTLETGMRAEMWLRALADIAQSSAVDEAFLEKAEASMRRHQKRLMENFQPHKYISNWGVIEACGLLLFSLVLPDSEKCLETAVKRLRDAAAVQVLEDGMQWEQSPMYHNEVYQCYLTALWYGERAGVELPAVFRDTVRKMAYTDYKWKKPDHTQFAQGDSDATDLRDLITAGAYLLKDGVLKSGGYSRLDHDNAWKFGWTACLEYEAMKAQQPDFVSAELAFGGNYYLRSGWSEKDSLLHFHCGHTGGGHGHADKLHVDLVIHGEDVLVDSGRYTYVDCDERYRLKEAEAHNVTLVDGRGFSECTDSWTYRNLCTCAKQQFFDGKKAAFVEGTHFGFWVRDVIVNRKIVWIKPDIYIIVDRFLAHWEHTYDSLLHFSGHGSAELLENGMIRFTGDEMEAYIQFLGAEEEGRIEETEQSSFYNEKHPNQTYIGRLQGTENCGKITVINGGEKGKAAPVKVEQIRLYSQTAQDFLDPQKAEGLRITQGEREYILFLCHQEVMTPTDILSWENCLGHGKAVLFDRSEEKDEVITGEILAW</sequence>
<dbReference type="GO" id="GO:0042597">
    <property type="term" value="C:periplasmic space"/>
    <property type="evidence" value="ECO:0007669"/>
    <property type="project" value="UniProtKB-SubCell"/>
</dbReference>
<name>A0A9D2SZ21_9FIRM</name>
<evidence type="ECO:0000256" key="4">
    <source>
        <dbReference type="ARBA" id="ARBA00023239"/>
    </source>
</evidence>
<dbReference type="GO" id="GO:0016829">
    <property type="term" value="F:lyase activity"/>
    <property type="evidence" value="ECO:0007669"/>
    <property type="project" value="UniProtKB-KW"/>
</dbReference>
<keyword evidence="2" id="KW-0732">Signal</keyword>
<dbReference type="Pfam" id="PF16889">
    <property type="entry name" value="Hepar_II_III_N"/>
    <property type="match status" value="1"/>
</dbReference>
<evidence type="ECO:0000256" key="1">
    <source>
        <dbReference type="ARBA" id="ARBA00004418"/>
    </source>
</evidence>
<gene>
    <name evidence="7" type="ORF">H9757_11235</name>
</gene>
<dbReference type="InterPro" id="IPR008929">
    <property type="entry name" value="Chondroitin_lyas"/>
</dbReference>
<feature type="domain" description="Heparinase II/III-like C-terminal" evidence="5">
    <location>
        <begin position="363"/>
        <end position="564"/>
    </location>
</feature>
<protein>
    <submittedName>
        <fullName evidence="7">Heparinase II/III family protein</fullName>
    </submittedName>
</protein>
<dbReference type="SUPFAM" id="SSF48230">
    <property type="entry name" value="Chondroitin AC/alginate lyase"/>
    <property type="match status" value="1"/>
</dbReference>
<reference evidence="7" key="2">
    <citation type="submission" date="2021-04" db="EMBL/GenBank/DDBJ databases">
        <authorList>
            <person name="Gilroy R."/>
        </authorList>
    </citation>
    <scope>NUCLEOTIDE SEQUENCE</scope>
    <source>
        <strain evidence="7">ChiGjej1B1-1692</strain>
    </source>
</reference>